<protein>
    <recommendedName>
        <fullName evidence="7">NAC domain-containing protein</fullName>
    </recommendedName>
</protein>
<comment type="subcellular location">
    <subcellularLocation>
        <location evidence="1">Nucleus</location>
    </subcellularLocation>
</comment>
<evidence type="ECO:0000256" key="5">
    <source>
        <dbReference type="ARBA" id="ARBA00023242"/>
    </source>
</evidence>
<keyword evidence="4" id="KW-0804">Transcription</keyword>
<keyword evidence="5" id="KW-0539">Nucleus</keyword>
<evidence type="ECO:0000313" key="9">
    <source>
        <dbReference type="Proteomes" id="UP000836841"/>
    </source>
</evidence>
<evidence type="ECO:0000259" key="7">
    <source>
        <dbReference type="PROSITE" id="PS51005"/>
    </source>
</evidence>
<dbReference type="GO" id="GO:0003677">
    <property type="term" value="F:DNA binding"/>
    <property type="evidence" value="ECO:0007669"/>
    <property type="project" value="UniProtKB-KW"/>
</dbReference>
<reference evidence="8 9" key="1">
    <citation type="submission" date="2022-03" db="EMBL/GenBank/DDBJ databases">
        <authorList>
            <person name="Nunn A."/>
            <person name="Chopra R."/>
            <person name="Nunn A."/>
            <person name="Contreras Garrido A."/>
        </authorList>
    </citation>
    <scope>NUCLEOTIDE SEQUENCE [LARGE SCALE GENOMIC DNA]</scope>
</reference>
<dbReference type="PANTHER" id="PTHR31989">
    <property type="entry name" value="NAC DOMAIN-CONTAINING PROTEIN 82-RELATED"/>
    <property type="match status" value="1"/>
</dbReference>
<evidence type="ECO:0000256" key="1">
    <source>
        <dbReference type="ARBA" id="ARBA00004123"/>
    </source>
</evidence>
<dbReference type="Pfam" id="PF02365">
    <property type="entry name" value="NAM"/>
    <property type="match status" value="1"/>
</dbReference>
<evidence type="ECO:0000313" key="8">
    <source>
        <dbReference type="EMBL" id="CAH2063962.1"/>
    </source>
</evidence>
<sequence length="305" mass="35275">MADETNRETNISVADKIEKNVLGSHMDAAEENPLTKSQEEKPSSSIINPESLVGKRVRERLLDEDDSPTNKKVKLDQLQKQVYGDVNAESPTLSSSRDLIMQDLVNECNRTHKSPVAIEDDEIKTDTPLRRTEPKFRALPIGFRFRPTDYQLLNNFLKKKALGQPMKSRFTPQECLDIFSKSPRDLPDYPEERHWYFFCKKFNDQDPQNLWTQIGEDTIVVDPQENGVGIKRPFTLAEQEEESCDIYLSDEEEPLKEEWFLDEISLLSTVADTDWVVCHVFLNWKVKKQEIVDSDEESDDSDEDT</sequence>
<name>A0AAU9SD75_THLAR</name>
<dbReference type="SUPFAM" id="SSF101941">
    <property type="entry name" value="NAC domain"/>
    <property type="match status" value="1"/>
</dbReference>
<keyword evidence="2" id="KW-0805">Transcription regulation</keyword>
<dbReference type="EMBL" id="OU466861">
    <property type="protein sequence ID" value="CAH2063962.1"/>
    <property type="molecule type" value="Genomic_DNA"/>
</dbReference>
<proteinExistence type="predicted"/>
<dbReference type="InterPro" id="IPR036093">
    <property type="entry name" value="NAC_dom_sf"/>
</dbReference>
<evidence type="ECO:0000256" key="6">
    <source>
        <dbReference type="SAM" id="MobiDB-lite"/>
    </source>
</evidence>
<dbReference type="Proteomes" id="UP000836841">
    <property type="component" value="Chromosome 5"/>
</dbReference>
<feature type="domain" description="NAC" evidence="7">
    <location>
        <begin position="139"/>
        <end position="283"/>
    </location>
</feature>
<organism evidence="8 9">
    <name type="scientific">Thlaspi arvense</name>
    <name type="common">Field penny-cress</name>
    <dbReference type="NCBI Taxonomy" id="13288"/>
    <lineage>
        <taxon>Eukaryota</taxon>
        <taxon>Viridiplantae</taxon>
        <taxon>Streptophyta</taxon>
        <taxon>Embryophyta</taxon>
        <taxon>Tracheophyta</taxon>
        <taxon>Spermatophyta</taxon>
        <taxon>Magnoliopsida</taxon>
        <taxon>eudicotyledons</taxon>
        <taxon>Gunneridae</taxon>
        <taxon>Pentapetalae</taxon>
        <taxon>rosids</taxon>
        <taxon>malvids</taxon>
        <taxon>Brassicales</taxon>
        <taxon>Brassicaceae</taxon>
        <taxon>Thlaspideae</taxon>
        <taxon>Thlaspi</taxon>
    </lineage>
</organism>
<feature type="region of interest" description="Disordered" evidence="6">
    <location>
        <begin position="1"/>
        <end position="70"/>
    </location>
</feature>
<accession>A0AAU9SD75</accession>
<dbReference type="Gene3D" id="2.170.150.80">
    <property type="entry name" value="NAC domain"/>
    <property type="match status" value="1"/>
</dbReference>
<evidence type="ECO:0000256" key="4">
    <source>
        <dbReference type="ARBA" id="ARBA00023163"/>
    </source>
</evidence>
<dbReference type="AlphaFoldDB" id="A0AAU9SD75"/>
<dbReference type="PROSITE" id="PS51005">
    <property type="entry name" value="NAC"/>
    <property type="match status" value="1"/>
</dbReference>
<evidence type="ECO:0000256" key="2">
    <source>
        <dbReference type="ARBA" id="ARBA00023015"/>
    </source>
</evidence>
<dbReference type="GO" id="GO:0006355">
    <property type="term" value="P:regulation of DNA-templated transcription"/>
    <property type="evidence" value="ECO:0007669"/>
    <property type="project" value="InterPro"/>
</dbReference>
<dbReference type="InterPro" id="IPR003441">
    <property type="entry name" value="NAC-dom"/>
</dbReference>
<keyword evidence="3" id="KW-0238">DNA-binding</keyword>
<gene>
    <name evidence="8" type="ORF">TAV2_LOCUS17476</name>
</gene>
<dbReference type="GO" id="GO:0005634">
    <property type="term" value="C:nucleus"/>
    <property type="evidence" value="ECO:0007669"/>
    <property type="project" value="UniProtKB-SubCell"/>
</dbReference>
<evidence type="ECO:0000256" key="3">
    <source>
        <dbReference type="ARBA" id="ARBA00023125"/>
    </source>
</evidence>
<keyword evidence="9" id="KW-1185">Reference proteome</keyword>